<reference evidence="2" key="1">
    <citation type="submission" date="2018-02" db="EMBL/GenBank/DDBJ databases">
        <title>Rhizophora mucronata_Transcriptome.</title>
        <authorList>
            <person name="Meera S.P."/>
            <person name="Sreeshan A."/>
            <person name="Augustine A."/>
        </authorList>
    </citation>
    <scope>NUCLEOTIDE SEQUENCE</scope>
    <source>
        <tissue evidence="2">Leaf</tissue>
    </source>
</reference>
<keyword evidence="1" id="KW-0812">Transmembrane</keyword>
<protein>
    <submittedName>
        <fullName evidence="2">Uncharacterized protein</fullName>
    </submittedName>
</protein>
<proteinExistence type="predicted"/>
<sequence>MSTLFRVLILLIIPWTLQNFQYISFCVSFCIGILFIYFIIQIVPF</sequence>
<name>A0A2P2IWY0_RHIMU</name>
<accession>A0A2P2IWY0</accession>
<evidence type="ECO:0000256" key="1">
    <source>
        <dbReference type="SAM" id="Phobius"/>
    </source>
</evidence>
<organism evidence="2">
    <name type="scientific">Rhizophora mucronata</name>
    <name type="common">Asiatic mangrove</name>
    <dbReference type="NCBI Taxonomy" id="61149"/>
    <lineage>
        <taxon>Eukaryota</taxon>
        <taxon>Viridiplantae</taxon>
        <taxon>Streptophyta</taxon>
        <taxon>Embryophyta</taxon>
        <taxon>Tracheophyta</taxon>
        <taxon>Spermatophyta</taxon>
        <taxon>Magnoliopsida</taxon>
        <taxon>eudicotyledons</taxon>
        <taxon>Gunneridae</taxon>
        <taxon>Pentapetalae</taxon>
        <taxon>rosids</taxon>
        <taxon>fabids</taxon>
        <taxon>Malpighiales</taxon>
        <taxon>Rhizophoraceae</taxon>
        <taxon>Rhizophora</taxon>
    </lineage>
</organism>
<dbReference type="AlphaFoldDB" id="A0A2P2IWY0"/>
<evidence type="ECO:0000313" key="2">
    <source>
        <dbReference type="EMBL" id="MBW85721.1"/>
    </source>
</evidence>
<feature type="transmembrane region" description="Helical" evidence="1">
    <location>
        <begin position="20"/>
        <end position="40"/>
    </location>
</feature>
<dbReference type="EMBL" id="GGEC01005238">
    <property type="protein sequence ID" value="MBW85721.1"/>
    <property type="molecule type" value="Transcribed_RNA"/>
</dbReference>
<keyword evidence="1" id="KW-0472">Membrane</keyword>
<keyword evidence="1" id="KW-1133">Transmembrane helix</keyword>